<dbReference type="EMBL" id="BK016123">
    <property type="protein sequence ID" value="DAF96934.1"/>
    <property type="molecule type" value="Genomic_DNA"/>
</dbReference>
<accession>A0A8S5URD2</accession>
<sequence length="115" mass="13447">MTNVTDYFDLSGNMFEEALEFQGVKLPAYIDGRSKIKPAYWDSINMQIKLDNSEVRFTKTDAIVYASITFKIDEGYVETILFKCRQKANLGKFIRHVLAIAKLPVDRIHREYRNY</sequence>
<name>A0A8S5URD2_9CAUD</name>
<reference evidence="1" key="1">
    <citation type="journal article" date="2021" name="Proc. Natl. Acad. Sci. U.S.A.">
        <title>A Catalog of Tens of Thousands of Viruses from Human Metagenomes Reveals Hidden Associations with Chronic Diseases.</title>
        <authorList>
            <person name="Tisza M.J."/>
            <person name="Buck C.B."/>
        </authorList>
    </citation>
    <scope>NUCLEOTIDE SEQUENCE</scope>
    <source>
        <strain evidence="1">Ct89S11</strain>
    </source>
</reference>
<organism evidence="1">
    <name type="scientific">Siphoviridae sp. ct89S11</name>
    <dbReference type="NCBI Taxonomy" id="2825357"/>
    <lineage>
        <taxon>Viruses</taxon>
        <taxon>Duplodnaviria</taxon>
        <taxon>Heunggongvirae</taxon>
        <taxon>Uroviricota</taxon>
        <taxon>Caudoviricetes</taxon>
    </lineage>
</organism>
<evidence type="ECO:0000313" key="1">
    <source>
        <dbReference type="EMBL" id="DAF96934.1"/>
    </source>
</evidence>
<protein>
    <submittedName>
        <fullName evidence="1">Uncharacterized protein</fullName>
    </submittedName>
</protein>
<proteinExistence type="predicted"/>